<organism evidence="2 3">
    <name type="scientific">Parascaris univalens</name>
    <name type="common">Nematode worm</name>
    <dbReference type="NCBI Taxonomy" id="6257"/>
    <lineage>
        <taxon>Eukaryota</taxon>
        <taxon>Metazoa</taxon>
        <taxon>Ecdysozoa</taxon>
        <taxon>Nematoda</taxon>
        <taxon>Chromadorea</taxon>
        <taxon>Rhabditida</taxon>
        <taxon>Spirurina</taxon>
        <taxon>Ascaridomorpha</taxon>
        <taxon>Ascaridoidea</taxon>
        <taxon>Ascarididae</taxon>
        <taxon>Parascaris</taxon>
    </lineage>
</organism>
<keyword evidence="2" id="KW-1185">Reference proteome</keyword>
<name>A0A915C1A5_PARUN</name>
<evidence type="ECO:0000313" key="3">
    <source>
        <dbReference type="WBParaSite" id="PgR073_g018_t02"/>
    </source>
</evidence>
<reference evidence="3" key="1">
    <citation type="submission" date="2022-11" db="UniProtKB">
        <authorList>
            <consortium name="WormBaseParasite"/>
        </authorList>
    </citation>
    <scope>IDENTIFICATION</scope>
</reference>
<dbReference type="Proteomes" id="UP000887569">
    <property type="component" value="Unplaced"/>
</dbReference>
<dbReference type="WBParaSite" id="PgR073_g018_t02">
    <property type="protein sequence ID" value="PgR073_g018_t02"/>
    <property type="gene ID" value="PgR073_g018"/>
</dbReference>
<dbReference type="AlphaFoldDB" id="A0A915C1A5"/>
<evidence type="ECO:0000256" key="1">
    <source>
        <dbReference type="SAM" id="MobiDB-lite"/>
    </source>
</evidence>
<feature type="region of interest" description="Disordered" evidence="1">
    <location>
        <begin position="24"/>
        <end position="49"/>
    </location>
</feature>
<evidence type="ECO:0000313" key="2">
    <source>
        <dbReference type="Proteomes" id="UP000887569"/>
    </source>
</evidence>
<proteinExistence type="predicted"/>
<accession>A0A915C1A5</accession>
<sequence length="120" mass="13639">QQQRSRSQPEGRTSLARLFFTSRHSFRQEDADKATNSGTPRSVIVPSQPQVPTVITSANVSVRPSRLSSRTLRKNQWRLFKHTAFFSRSNSIKKSSGDTEDHVQRTSLGNVRVNFLSHED</sequence>
<feature type="compositionally biased region" description="Polar residues" evidence="1">
    <location>
        <begin position="34"/>
        <end position="49"/>
    </location>
</feature>
<protein>
    <submittedName>
        <fullName evidence="3">Rho-GAP domain-containing protein</fullName>
    </submittedName>
</protein>